<evidence type="ECO:0000259" key="1">
    <source>
        <dbReference type="PROSITE" id="PS51677"/>
    </source>
</evidence>
<evidence type="ECO:0000313" key="2">
    <source>
        <dbReference type="EMBL" id="MBP0456374.1"/>
    </source>
</evidence>
<dbReference type="Proteomes" id="UP000670475">
    <property type="component" value="Unassembled WGS sequence"/>
</dbReference>
<dbReference type="InterPro" id="IPR002509">
    <property type="entry name" value="NODB_dom"/>
</dbReference>
<comment type="caution">
    <text evidence="2">The sequence shown here is derived from an EMBL/GenBank/DDBJ whole genome shotgun (WGS) entry which is preliminary data.</text>
</comment>
<dbReference type="AlphaFoldDB" id="A0A940M5A4"/>
<dbReference type="GO" id="GO:0016810">
    <property type="term" value="F:hydrolase activity, acting on carbon-nitrogen (but not peptide) bonds"/>
    <property type="evidence" value="ECO:0007669"/>
    <property type="project" value="InterPro"/>
</dbReference>
<dbReference type="InterPro" id="IPR011330">
    <property type="entry name" value="Glyco_hydro/deAcase_b/a-brl"/>
</dbReference>
<proteinExistence type="predicted"/>
<evidence type="ECO:0000313" key="3">
    <source>
        <dbReference type="Proteomes" id="UP000670475"/>
    </source>
</evidence>
<dbReference type="Pfam" id="PF01522">
    <property type="entry name" value="Polysacc_deac_1"/>
    <property type="match status" value="1"/>
</dbReference>
<dbReference type="EMBL" id="JAGIQL010000004">
    <property type="protein sequence ID" value="MBP0456374.1"/>
    <property type="molecule type" value="Genomic_DNA"/>
</dbReference>
<dbReference type="GO" id="GO:0005975">
    <property type="term" value="P:carbohydrate metabolic process"/>
    <property type="evidence" value="ECO:0007669"/>
    <property type="project" value="InterPro"/>
</dbReference>
<dbReference type="PROSITE" id="PS51677">
    <property type="entry name" value="NODB"/>
    <property type="match status" value="1"/>
</dbReference>
<accession>A0A940M5A4</accession>
<gene>
    <name evidence="2" type="ORF">JFN87_02500</name>
</gene>
<dbReference type="PANTHER" id="PTHR47561">
    <property type="entry name" value="POLYSACCHARIDE DEACETYLASE FAMILY PROTEIN (AFU_ORTHOLOGUE AFUA_6G05030)"/>
    <property type="match status" value="1"/>
</dbReference>
<keyword evidence="3" id="KW-1185">Reference proteome</keyword>
<dbReference type="Gene3D" id="3.20.20.370">
    <property type="entry name" value="Glycoside hydrolase/deacetylase"/>
    <property type="match status" value="1"/>
</dbReference>
<organism evidence="2 3">
    <name type="scientific">Streptomyces montanisoli</name>
    <dbReference type="NCBI Taxonomy" id="2798581"/>
    <lineage>
        <taxon>Bacteria</taxon>
        <taxon>Bacillati</taxon>
        <taxon>Actinomycetota</taxon>
        <taxon>Actinomycetes</taxon>
        <taxon>Kitasatosporales</taxon>
        <taxon>Streptomycetaceae</taxon>
        <taxon>Streptomyces</taxon>
    </lineage>
</organism>
<reference evidence="2" key="1">
    <citation type="submission" date="2021-03" db="EMBL/GenBank/DDBJ databases">
        <title>Whole genome sequence of Streptomyces bomunensis MMS17-BM035.</title>
        <authorList>
            <person name="Lee J.H."/>
        </authorList>
    </citation>
    <scope>NUCLEOTIDE SEQUENCE</scope>
    <source>
        <strain evidence="2">MMS17-BM035</strain>
    </source>
</reference>
<dbReference type="RefSeq" id="WP_209338156.1">
    <property type="nucleotide sequence ID" value="NZ_JAGIQL010000004.1"/>
</dbReference>
<dbReference type="SUPFAM" id="SSF88713">
    <property type="entry name" value="Glycoside hydrolase/deacetylase"/>
    <property type="match status" value="1"/>
</dbReference>
<dbReference type="PANTHER" id="PTHR47561:SF1">
    <property type="entry name" value="POLYSACCHARIDE DEACETYLASE FAMILY PROTEIN (AFU_ORTHOLOGUE AFUA_6G05030)"/>
    <property type="match status" value="1"/>
</dbReference>
<protein>
    <submittedName>
        <fullName evidence="2">Polysaccharide deacetylase family protein</fullName>
    </submittedName>
</protein>
<name>A0A940M5A4_9ACTN</name>
<feature type="domain" description="NodB homology" evidence="1">
    <location>
        <begin position="37"/>
        <end position="255"/>
    </location>
</feature>
<sequence length="286" mass="31520">MTGTYPWPDGRRAGLCVTFDFDGESPLLWRLRNDPPGDVAELEQRRYGPRRGVHNILDALESAGVRATFFVPGWIARTYRPAVEEIHAAGHELALHGWCHEPPAYLDDAELRSTLTRARDLLGEISGTAPTGYRSPSFRMSPDAFDTLAGLGLAYDSSVMGDDRPYRIGELVEIPVDWATDDAVYYRYTGGGETRPPYGAGDLYDAWHAELAGARETGSLVNLTMHPWQSGRPARVLWLRQLLSDAKEFGDIWIGPAGELAAHHGKSAPREPAALDVPTETLGWPL</sequence>